<dbReference type="CDD" id="cd01948">
    <property type="entry name" value="EAL"/>
    <property type="match status" value="1"/>
</dbReference>
<dbReference type="SMART" id="SM00052">
    <property type="entry name" value="EAL"/>
    <property type="match status" value="1"/>
</dbReference>
<evidence type="ECO:0000259" key="4">
    <source>
        <dbReference type="PROSITE" id="PS50887"/>
    </source>
</evidence>
<dbReference type="InterPro" id="IPR001633">
    <property type="entry name" value="EAL_dom"/>
</dbReference>
<dbReference type="NCBIfam" id="TIGR00254">
    <property type="entry name" value="GGDEF"/>
    <property type="match status" value="1"/>
</dbReference>
<dbReference type="KEGG" id="tbd:Tbd_0995"/>
<dbReference type="SMART" id="SM00267">
    <property type="entry name" value="GGDEF"/>
    <property type="match status" value="1"/>
</dbReference>
<dbReference type="STRING" id="292415.Tbd_0995"/>
<dbReference type="Proteomes" id="UP000008291">
    <property type="component" value="Chromosome"/>
</dbReference>
<dbReference type="OrthoDB" id="9813913at2"/>
<feature type="domain" description="GGDEF" evidence="4">
    <location>
        <begin position="354"/>
        <end position="488"/>
    </location>
</feature>
<dbReference type="InterPro" id="IPR050706">
    <property type="entry name" value="Cyclic-di-GMP_PDE-like"/>
</dbReference>
<dbReference type="Pfam" id="PF00563">
    <property type="entry name" value="EAL"/>
    <property type="match status" value="1"/>
</dbReference>
<feature type="domain" description="HAMP" evidence="3">
    <location>
        <begin position="256"/>
        <end position="311"/>
    </location>
</feature>
<dbReference type="EMBL" id="CP000116">
    <property type="protein sequence ID" value="AAZ96948.1"/>
    <property type="molecule type" value="Genomic_DNA"/>
</dbReference>
<dbReference type="SUPFAM" id="SSF141868">
    <property type="entry name" value="EAL domain-like"/>
    <property type="match status" value="1"/>
</dbReference>
<dbReference type="GO" id="GO:0007165">
    <property type="term" value="P:signal transduction"/>
    <property type="evidence" value="ECO:0007669"/>
    <property type="project" value="InterPro"/>
</dbReference>
<keyword evidence="1" id="KW-0472">Membrane</keyword>
<reference evidence="5 6" key="1">
    <citation type="journal article" date="2006" name="J. Bacteriol.">
        <title>The genome sequence of the obligately chemolithoautotrophic, facultatively anaerobic bacterium Thiobacillus denitrificans.</title>
        <authorList>
            <person name="Beller H.R."/>
            <person name="Chain P.S."/>
            <person name="Letain T.E."/>
            <person name="Chakicherla A."/>
            <person name="Larimer F.W."/>
            <person name="Richardson P.M."/>
            <person name="Coleman M.A."/>
            <person name="Wood A.P."/>
            <person name="Kelly D.P."/>
        </authorList>
    </citation>
    <scope>NUCLEOTIDE SEQUENCE [LARGE SCALE GENOMIC DNA]</scope>
    <source>
        <strain evidence="5 6">ATCC 25259</strain>
    </source>
</reference>
<dbReference type="InterPro" id="IPR003660">
    <property type="entry name" value="HAMP_dom"/>
</dbReference>
<dbReference type="Gene3D" id="6.10.340.10">
    <property type="match status" value="1"/>
</dbReference>
<evidence type="ECO:0000256" key="1">
    <source>
        <dbReference type="SAM" id="Phobius"/>
    </source>
</evidence>
<feature type="domain" description="EAL" evidence="2">
    <location>
        <begin position="499"/>
        <end position="749"/>
    </location>
</feature>
<feature type="transmembrane region" description="Helical" evidence="1">
    <location>
        <begin position="12"/>
        <end position="32"/>
    </location>
</feature>
<dbReference type="RefSeq" id="WP_011311507.1">
    <property type="nucleotide sequence ID" value="NC_007404.1"/>
</dbReference>
<dbReference type="PANTHER" id="PTHR33121">
    <property type="entry name" value="CYCLIC DI-GMP PHOSPHODIESTERASE PDEF"/>
    <property type="match status" value="1"/>
</dbReference>
<evidence type="ECO:0000313" key="6">
    <source>
        <dbReference type="Proteomes" id="UP000008291"/>
    </source>
</evidence>
<evidence type="ECO:0000259" key="2">
    <source>
        <dbReference type="PROSITE" id="PS50883"/>
    </source>
</evidence>
<organism evidence="5 6">
    <name type="scientific">Thiobacillus denitrificans (strain ATCC 25259 / T1)</name>
    <dbReference type="NCBI Taxonomy" id="292415"/>
    <lineage>
        <taxon>Bacteria</taxon>
        <taxon>Pseudomonadati</taxon>
        <taxon>Pseudomonadota</taxon>
        <taxon>Betaproteobacteria</taxon>
        <taxon>Nitrosomonadales</taxon>
        <taxon>Thiobacillaceae</taxon>
        <taxon>Thiobacillus</taxon>
    </lineage>
</organism>
<keyword evidence="1" id="KW-1133">Transmembrane helix</keyword>
<dbReference type="FunFam" id="3.30.70.270:FF:000001">
    <property type="entry name" value="Diguanylate cyclase domain protein"/>
    <property type="match status" value="1"/>
</dbReference>
<dbReference type="HOGENOM" id="CLU_367977_0_0_4"/>
<dbReference type="Gene3D" id="3.30.70.270">
    <property type="match status" value="1"/>
</dbReference>
<accession>Q3SK46</accession>
<dbReference type="InterPro" id="IPR043128">
    <property type="entry name" value="Rev_trsase/Diguanyl_cyclase"/>
</dbReference>
<dbReference type="Pfam" id="PF00990">
    <property type="entry name" value="GGDEF"/>
    <property type="match status" value="1"/>
</dbReference>
<dbReference type="AlphaFoldDB" id="Q3SK46"/>
<dbReference type="GO" id="GO:0016020">
    <property type="term" value="C:membrane"/>
    <property type="evidence" value="ECO:0007669"/>
    <property type="project" value="InterPro"/>
</dbReference>
<dbReference type="PANTHER" id="PTHR33121:SF79">
    <property type="entry name" value="CYCLIC DI-GMP PHOSPHODIESTERASE PDED-RELATED"/>
    <property type="match status" value="1"/>
</dbReference>
<dbReference type="InterPro" id="IPR035919">
    <property type="entry name" value="EAL_sf"/>
</dbReference>
<name>Q3SK46_THIDA</name>
<dbReference type="SUPFAM" id="SSF55073">
    <property type="entry name" value="Nucleotide cyclase"/>
    <property type="match status" value="1"/>
</dbReference>
<evidence type="ECO:0000259" key="3">
    <source>
        <dbReference type="PROSITE" id="PS50885"/>
    </source>
</evidence>
<proteinExistence type="predicted"/>
<dbReference type="eggNOG" id="COG5001">
    <property type="taxonomic scope" value="Bacteria"/>
</dbReference>
<feature type="transmembrane region" description="Helical" evidence="1">
    <location>
        <begin position="236"/>
        <end position="254"/>
    </location>
</feature>
<dbReference type="PROSITE" id="PS50887">
    <property type="entry name" value="GGDEF"/>
    <property type="match status" value="1"/>
</dbReference>
<dbReference type="CDD" id="cd01949">
    <property type="entry name" value="GGDEF"/>
    <property type="match status" value="1"/>
</dbReference>
<keyword evidence="6" id="KW-1185">Reference proteome</keyword>
<keyword evidence="1" id="KW-0812">Transmembrane</keyword>
<gene>
    <name evidence="5" type="ordered locus">Tbd_0995</name>
</gene>
<dbReference type="GO" id="GO:0071111">
    <property type="term" value="F:cyclic-guanylate-specific phosphodiesterase activity"/>
    <property type="evidence" value="ECO:0007669"/>
    <property type="project" value="InterPro"/>
</dbReference>
<dbReference type="InterPro" id="IPR029787">
    <property type="entry name" value="Nucleotide_cyclase"/>
</dbReference>
<evidence type="ECO:0000313" key="5">
    <source>
        <dbReference type="EMBL" id="AAZ96948.1"/>
    </source>
</evidence>
<dbReference type="InterPro" id="IPR000160">
    <property type="entry name" value="GGDEF_dom"/>
</dbReference>
<dbReference type="PROSITE" id="PS50885">
    <property type="entry name" value="HAMP"/>
    <property type="match status" value="1"/>
</dbReference>
<protein>
    <submittedName>
        <fullName evidence="5">Putative diguanylate cyclase/phosphodiesterase (GGDEF &amp; EAL domains)</fullName>
    </submittedName>
</protein>
<dbReference type="Gene3D" id="3.20.20.450">
    <property type="entry name" value="EAL domain"/>
    <property type="match status" value="1"/>
</dbReference>
<dbReference type="PROSITE" id="PS50883">
    <property type="entry name" value="EAL"/>
    <property type="match status" value="1"/>
</dbReference>
<sequence length="762" mass="85171">MKADSLSVKHVALAFIAGLLVLVSLIGGFAAYQTRSVTRSLELHNENAARSELVAAVQRLLDQTKAQADALAQWDETRQQLVLPEYYTYWRDQRVYESGMLPARFTRAGLYTRGRALLAPNSSKSTLPAVLPADIALHERASWLASENGMTALYHAFPVYGDDQRESLLGYGVIRVEFMPMLLSQDRLYFVDVPSVKLALKPGEVLPASQLFSHLRYSARPDPEQKRFQTILSRTLLALFALLLLTALLGFVAYNRLLVRPLRHLSKDIDAMQQGRFSAQPARFESMRIRELENIRRSLYDYQLQLRELHGSLEDQNREFHSQARQDALTGCHNRRAYEEDWETFRRDLKNAPQGVAFLLFDCDRFKAINDTYGHAKGDRVLTIIADALVMALRANDRLYRLGGDEFATFLSRTTPGQAKQIAQRCQSLLDASAFSELGISEPVGISIGIAFCGPEHAEQIDELPKHADIAMYTAKQPGRNRIALYGEDTERAAQALVASRETNALFQALSTPGMVEMHYQSIHSLPGRKIDYYEALARIRYNGELIMPDAFLPVINNRRLETEFDLAVLAQVDADLSSQRLPAGIGISFNLSAQSLSRAEVVSLLLELSRHIPRHPLMLEITETSLITQMAEVSTYLDLLRTVHYRIAMDDFGTGYSPLRYLVDLPVDVVKFDISLVSKLAQDNRAGQVVADFARMMSEAGYSLVAEGVETDAVLRKVESLGVEHVQGYLLSRPLPLDKLANAGAAQERVAESAEVASVLP</sequence>